<organism evidence="2 3">
    <name type="scientific">Hallella seregens ATCC 51272</name>
    <dbReference type="NCBI Taxonomy" id="1336250"/>
    <lineage>
        <taxon>Bacteria</taxon>
        <taxon>Pseudomonadati</taxon>
        <taxon>Bacteroidota</taxon>
        <taxon>Bacteroidia</taxon>
        <taxon>Bacteroidales</taxon>
        <taxon>Prevotellaceae</taxon>
        <taxon>Hallella</taxon>
    </lineage>
</organism>
<keyword evidence="1" id="KW-0812">Transmembrane</keyword>
<dbReference type="PANTHER" id="PTHR37804:SF1">
    <property type="entry name" value="CDAA REGULATORY PROTEIN CDAR"/>
    <property type="match status" value="1"/>
</dbReference>
<dbReference type="EMBL" id="JBHLZF010000001">
    <property type="protein sequence ID" value="MFB9896527.1"/>
    <property type="molecule type" value="Genomic_DNA"/>
</dbReference>
<dbReference type="Pfam" id="PF07949">
    <property type="entry name" value="YbbR"/>
    <property type="match status" value="1"/>
</dbReference>
<keyword evidence="3" id="KW-1185">Reference proteome</keyword>
<keyword evidence="1" id="KW-0472">Membrane</keyword>
<dbReference type="PANTHER" id="PTHR37804">
    <property type="entry name" value="CDAA REGULATORY PROTEIN CDAR"/>
    <property type="match status" value="1"/>
</dbReference>
<proteinExistence type="predicted"/>
<sequence>MHSLKQIYQLVRNFLFGWMHKEFLIFLFFLALSGIFWLMMTLNETYEKEFPVAVRLVGAPKNVVMTSSMSDTVRVTVRDKGFMLLSYSMSDGLHPVQLNFNTYANKQTGHGQVPVGDLQKYVRQQLSASSTLTGLKADRLEFYFNYGRNKEVKVRLSGHIVPAKNYYLAHVQFWPERVTVYASKSKLDSLENVLTEYLDIVNFEDTVVCEVRLKSMPGVKIVPQSVKLALYPDILTEESVEVPITTINKPDDLVVRTFPQRVKVSFTVGASMYRLIKATDFQVVVDYREVAAHPSDKCKLYLRAKPQGVNSARLEVQQVDYLIEHQ</sequence>
<feature type="transmembrane region" description="Helical" evidence="1">
    <location>
        <begin position="21"/>
        <end position="40"/>
    </location>
</feature>
<name>A0ABV5ZGM5_9BACT</name>
<reference evidence="2 3" key="1">
    <citation type="submission" date="2024-09" db="EMBL/GenBank/DDBJ databases">
        <authorList>
            <person name="Sun Q."/>
            <person name="Mori K."/>
        </authorList>
    </citation>
    <scope>NUCLEOTIDE SEQUENCE [LARGE SCALE GENOMIC DNA]</scope>
    <source>
        <strain evidence="2 3">ATCC 51272</strain>
    </source>
</reference>
<accession>A0ABV5ZGM5</accession>
<comment type="caution">
    <text evidence="2">The sequence shown here is derived from an EMBL/GenBank/DDBJ whole genome shotgun (WGS) entry which is preliminary data.</text>
</comment>
<gene>
    <name evidence="2" type="ORF">ACFFK8_01485</name>
</gene>
<dbReference type="Gene3D" id="2.170.120.30">
    <property type="match status" value="1"/>
</dbReference>
<protein>
    <submittedName>
        <fullName evidence="2">CdaR family protein</fullName>
    </submittedName>
</protein>
<dbReference type="Proteomes" id="UP001589688">
    <property type="component" value="Unassembled WGS sequence"/>
</dbReference>
<evidence type="ECO:0000313" key="2">
    <source>
        <dbReference type="EMBL" id="MFB9896527.1"/>
    </source>
</evidence>
<dbReference type="RefSeq" id="WP_027952092.1">
    <property type="nucleotide sequence ID" value="NZ_JADU01000011.1"/>
</dbReference>
<keyword evidence="1" id="KW-1133">Transmembrane helix</keyword>
<dbReference type="InterPro" id="IPR012505">
    <property type="entry name" value="YbbR"/>
</dbReference>
<dbReference type="Gene3D" id="2.170.120.40">
    <property type="entry name" value="YbbR-like domain"/>
    <property type="match status" value="1"/>
</dbReference>
<evidence type="ECO:0000256" key="1">
    <source>
        <dbReference type="SAM" id="Phobius"/>
    </source>
</evidence>
<evidence type="ECO:0000313" key="3">
    <source>
        <dbReference type="Proteomes" id="UP001589688"/>
    </source>
</evidence>
<dbReference type="InterPro" id="IPR053154">
    <property type="entry name" value="c-di-AMP_regulator"/>
</dbReference>